<name>A0A2K1J9Y4_PHYPA</name>
<accession>A0A2K1J9Y4</accession>
<evidence type="ECO:0000259" key="1">
    <source>
        <dbReference type="Pfam" id="PF13966"/>
    </source>
</evidence>
<dbReference type="EnsemblPlants" id="Pp3c16_25620V3.1">
    <property type="protein sequence ID" value="PAC:32986030.CDS.1"/>
    <property type="gene ID" value="Pp3c16_25620"/>
</dbReference>
<feature type="domain" description="Reverse transcriptase zinc-binding" evidence="1">
    <location>
        <begin position="40"/>
        <end position="93"/>
    </location>
</feature>
<dbReference type="Gramene" id="Pp3c16_25620V3.1">
    <property type="protein sequence ID" value="PAC:32986030.CDS.1"/>
    <property type="gene ID" value="Pp3c16_25620"/>
</dbReference>
<evidence type="ECO:0000313" key="3">
    <source>
        <dbReference type="EnsemblPlants" id="PAC:32986030.CDS.1"/>
    </source>
</evidence>
<evidence type="ECO:0000313" key="4">
    <source>
        <dbReference type="Proteomes" id="UP000006727"/>
    </source>
</evidence>
<proteinExistence type="predicted"/>
<sequence length="144" mass="16248">MEVEEAPFFHYTTKRGLKLALAAMTQKSRLHSKQDRLGLQDKESASSIKLIWDSNKPSEIQIFLWQLNSRGLPTGSWCAHMGLPSTCGCCYQRHHRVPGVLPALLLERPVSLEPLCPSLEGPRPHVKLIMEGDSHRLPTWSPNK</sequence>
<evidence type="ECO:0000313" key="2">
    <source>
        <dbReference type="EMBL" id="PNR38336.1"/>
    </source>
</evidence>
<reference evidence="3" key="3">
    <citation type="submission" date="2020-12" db="UniProtKB">
        <authorList>
            <consortium name="EnsemblPlants"/>
        </authorList>
    </citation>
    <scope>IDENTIFICATION</scope>
</reference>
<organism evidence="2">
    <name type="scientific">Physcomitrium patens</name>
    <name type="common">Spreading-leaved earth moss</name>
    <name type="synonym">Physcomitrella patens</name>
    <dbReference type="NCBI Taxonomy" id="3218"/>
    <lineage>
        <taxon>Eukaryota</taxon>
        <taxon>Viridiplantae</taxon>
        <taxon>Streptophyta</taxon>
        <taxon>Embryophyta</taxon>
        <taxon>Bryophyta</taxon>
        <taxon>Bryophytina</taxon>
        <taxon>Bryopsida</taxon>
        <taxon>Funariidae</taxon>
        <taxon>Funariales</taxon>
        <taxon>Funariaceae</taxon>
        <taxon>Physcomitrium</taxon>
    </lineage>
</organism>
<reference evidence="2 4" key="1">
    <citation type="journal article" date="2008" name="Science">
        <title>The Physcomitrella genome reveals evolutionary insights into the conquest of land by plants.</title>
        <authorList>
            <person name="Rensing S."/>
            <person name="Lang D."/>
            <person name="Zimmer A."/>
            <person name="Terry A."/>
            <person name="Salamov A."/>
            <person name="Shapiro H."/>
            <person name="Nishiyama T."/>
            <person name="Perroud P.-F."/>
            <person name="Lindquist E."/>
            <person name="Kamisugi Y."/>
            <person name="Tanahashi T."/>
            <person name="Sakakibara K."/>
            <person name="Fujita T."/>
            <person name="Oishi K."/>
            <person name="Shin-I T."/>
            <person name="Kuroki Y."/>
            <person name="Toyoda A."/>
            <person name="Suzuki Y."/>
            <person name="Hashimoto A."/>
            <person name="Yamaguchi K."/>
            <person name="Sugano A."/>
            <person name="Kohara Y."/>
            <person name="Fujiyama A."/>
            <person name="Anterola A."/>
            <person name="Aoki S."/>
            <person name="Ashton N."/>
            <person name="Barbazuk W.B."/>
            <person name="Barker E."/>
            <person name="Bennetzen J."/>
            <person name="Bezanilla M."/>
            <person name="Blankenship R."/>
            <person name="Cho S.H."/>
            <person name="Dutcher S."/>
            <person name="Estelle M."/>
            <person name="Fawcett J.A."/>
            <person name="Gundlach H."/>
            <person name="Hanada K."/>
            <person name="Heyl A."/>
            <person name="Hicks K.A."/>
            <person name="Hugh J."/>
            <person name="Lohr M."/>
            <person name="Mayer K."/>
            <person name="Melkozernov A."/>
            <person name="Murata T."/>
            <person name="Nelson D."/>
            <person name="Pils B."/>
            <person name="Prigge M."/>
            <person name="Reiss B."/>
            <person name="Renner T."/>
            <person name="Rombauts S."/>
            <person name="Rushton P."/>
            <person name="Sanderfoot A."/>
            <person name="Schween G."/>
            <person name="Shiu S.-H."/>
            <person name="Stueber K."/>
            <person name="Theodoulou F.L."/>
            <person name="Tu H."/>
            <person name="Van de Peer Y."/>
            <person name="Verrier P.J."/>
            <person name="Waters E."/>
            <person name="Wood A."/>
            <person name="Yang L."/>
            <person name="Cove D."/>
            <person name="Cuming A."/>
            <person name="Hasebe M."/>
            <person name="Lucas S."/>
            <person name="Mishler D.B."/>
            <person name="Reski R."/>
            <person name="Grigoriev I."/>
            <person name="Quatrano R.S."/>
            <person name="Boore J.L."/>
        </authorList>
    </citation>
    <scope>NUCLEOTIDE SEQUENCE [LARGE SCALE GENOMIC DNA]</scope>
    <source>
        <strain evidence="3 4">cv. Gransden 2004</strain>
    </source>
</reference>
<gene>
    <name evidence="2" type="ORF">PHYPA_021447</name>
</gene>
<dbReference type="AlphaFoldDB" id="A0A2K1J9Y4"/>
<dbReference type="EMBL" id="ABEU02000016">
    <property type="protein sequence ID" value="PNR38336.1"/>
    <property type="molecule type" value="Genomic_DNA"/>
</dbReference>
<dbReference type="Proteomes" id="UP000006727">
    <property type="component" value="Chromosome 16"/>
</dbReference>
<protein>
    <recommendedName>
        <fullName evidence="1">Reverse transcriptase zinc-binding domain-containing protein</fullName>
    </recommendedName>
</protein>
<dbReference type="EnsemblPlants" id="Pp3c16_25620V3.2">
    <property type="protein sequence ID" value="PAC:32986031.CDS.1"/>
    <property type="gene ID" value="Pp3c16_25620"/>
</dbReference>
<dbReference type="InterPro" id="IPR026960">
    <property type="entry name" value="RVT-Znf"/>
</dbReference>
<keyword evidence="4" id="KW-1185">Reference proteome</keyword>
<reference evidence="2 4" key="2">
    <citation type="journal article" date="2018" name="Plant J.">
        <title>The Physcomitrella patens chromosome-scale assembly reveals moss genome structure and evolution.</title>
        <authorList>
            <person name="Lang D."/>
            <person name="Ullrich K.K."/>
            <person name="Murat F."/>
            <person name="Fuchs J."/>
            <person name="Jenkins J."/>
            <person name="Haas F.B."/>
            <person name="Piednoel M."/>
            <person name="Gundlach H."/>
            <person name="Van Bel M."/>
            <person name="Meyberg R."/>
            <person name="Vives C."/>
            <person name="Morata J."/>
            <person name="Symeonidi A."/>
            <person name="Hiss M."/>
            <person name="Muchero W."/>
            <person name="Kamisugi Y."/>
            <person name="Saleh O."/>
            <person name="Blanc G."/>
            <person name="Decker E.L."/>
            <person name="van Gessel N."/>
            <person name="Grimwood J."/>
            <person name="Hayes R.D."/>
            <person name="Graham S.W."/>
            <person name="Gunter L.E."/>
            <person name="McDaniel S.F."/>
            <person name="Hoernstein S.N.W."/>
            <person name="Larsson A."/>
            <person name="Li F.W."/>
            <person name="Perroud P.F."/>
            <person name="Phillips J."/>
            <person name="Ranjan P."/>
            <person name="Rokshar D.S."/>
            <person name="Rothfels C.J."/>
            <person name="Schneider L."/>
            <person name="Shu S."/>
            <person name="Stevenson D.W."/>
            <person name="Thummler F."/>
            <person name="Tillich M."/>
            <person name="Villarreal Aguilar J.C."/>
            <person name="Widiez T."/>
            <person name="Wong G.K."/>
            <person name="Wymore A."/>
            <person name="Zhang Y."/>
            <person name="Zimmer A.D."/>
            <person name="Quatrano R.S."/>
            <person name="Mayer K.F.X."/>
            <person name="Goodstein D."/>
            <person name="Casacuberta J.M."/>
            <person name="Vandepoele K."/>
            <person name="Reski R."/>
            <person name="Cuming A.C."/>
            <person name="Tuskan G.A."/>
            <person name="Maumus F."/>
            <person name="Salse J."/>
            <person name="Schmutz J."/>
            <person name="Rensing S.A."/>
        </authorList>
    </citation>
    <scope>NUCLEOTIDE SEQUENCE [LARGE SCALE GENOMIC DNA]</scope>
    <source>
        <strain evidence="3 4">cv. Gransden 2004</strain>
    </source>
</reference>
<dbReference type="PaxDb" id="3218-PP1S4_448V6.1"/>
<dbReference type="Pfam" id="PF13966">
    <property type="entry name" value="zf-RVT"/>
    <property type="match status" value="1"/>
</dbReference>
<dbReference type="Gramene" id="Pp3c16_25620V3.2">
    <property type="protein sequence ID" value="PAC:32986031.CDS.1"/>
    <property type="gene ID" value="Pp3c16_25620"/>
</dbReference>
<dbReference type="InParanoid" id="A0A2K1J9Y4"/>